<evidence type="ECO:0000313" key="1">
    <source>
        <dbReference type="EMBL" id="NOU85718.1"/>
    </source>
</evidence>
<evidence type="ECO:0000313" key="2">
    <source>
        <dbReference type="Proteomes" id="UP000658690"/>
    </source>
</evidence>
<evidence type="ECO:0008006" key="3">
    <source>
        <dbReference type="Google" id="ProtNLM"/>
    </source>
</evidence>
<organism evidence="1 2">
    <name type="scientific">Paenibacillus germinis</name>
    <dbReference type="NCBI Taxonomy" id="2654979"/>
    <lineage>
        <taxon>Bacteria</taxon>
        <taxon>Bacillati</taxon>
        <taxon>Bacillota</taxon>
        <taxon>Bacilli</taxon>
        <taxon>Bacillales</taxon>
        <taxon>Paenibacillaceae</taxon>
        <taxon>Paenibacillus</taxon>
    </lineage>
</organism>
<dbReference type="InterPro" id="IPR051923">
    <property type="entry name" value="Glycosyl_Hydrolase_39"/>
</dbReference>
<name>A0ABX1Z182_9BACL</name>
<dbReference type="SUPFAM" id="SSF51445">
    <property type="entry name" value="(Trans)glycosidases"/>
    <property type="match status" value="1"/>
</dbReference>
<gene>
    <name evidence="1" type="ORF">GC102_08005</name>
</gene>
<dbReference type="PANTHER" id="PTHR12631">
    <property type="entry name" value="ALPHA-L-IDURONIDASE"/>
    <property type="match status" value="1"/>
</dbReference>
<dbReference type="RefSeq" id="WP_171689032.1">
    <property type="nucleotide sequence ID" value="NZ_WHOC01000040.1"/>
</dbReference>
<keyword evidence="2" id="KW-1185">Reference proteome</keyword>
<sequence length="619" mass="69942">MFLRKIGIFLMICLVGIIGLPLNQANAIDADYFGVNDPLQRYTTDYTTEINQIADSQIQWIRISPEWGRIETAKGVYDTAYLNHLDNMVNQLTAKGVHIVWILCYTAPWASSMPGLPSPDIARYKPANWADWESFVNFITTRYQGEINYWEVWNEQDSSAFWKSSIDDYNTLLQKAYNGVKATDSSNTVLMGGLALSSYGLGTWFDTLMSKGAGNYFDIINYHAYGSSPLLVSKYNGMMDIVNKYSATLGSKPIWITETGYSSMGTNEYQKADYADQVYAMNKRWPNVAKVFWYNYRDTDTSNVKEDNFGLVAKDLSPLKALYHFQALNGAESFFGAQVESALTLFMNTSPADSGVTSYGSYIQISSNKYAYFRLNDQWLYDTNEGLDTTATIEVTYLDSGSGSWQLQYDGQGGAYTTMAKVYIGNTGGWKTQTYTLNDIKFANRQNSYSDFRIYADNNGMKSFSKVTVKKQSNHAKIIFKNVNNYTLMEQFQSSDPTKESYTTVETIGGVEARKISGDNKYFYFQVSDGFARTGDTQLTIKVSYYDSGTDNILIQYNALNAVYKPLQIVKTGSNTWKEAAFTITDANFRNLQNNASDFRIGNYYDGSVEYIRSVEVLK</sequence>
<dbReference type="Gene3D" id="3.20.20.80">
    <property type="entry name" value="Glycosidases"/>
    <property type="match status" value="1"/>
</dbReference>
<comment type="caution">
    <text evidence="1">The sequence shown here is derived from an EMBL/GenBank/DDBJ whole genome shotgun (WGS) entry which is preliminary data.</text>
</comment>
<dbReference type="Proteomes" id="UP000658690">
    <property type="component" value="Unassembled WGS sequence"/>
</dbReference>
<reference evidence="1 2" key="1">
    <citation type="submission" date="2019-10" db="EMBL/GenBank/DDBJ databases">
        <title>Description of Paenibacillus choica sp. nov.</title>
        <authorList>
            <person name="Carlier A."/>
            <person name="Qi S."/>
        </authorList>
    </citation>
    <scope>NUCLEOTIDE SEQUENCE [LARGE SCALE GENOMIC DNA]</scope>
    <source>
        <strain evidence="1 2">LMG 31460</strain>
    </source>
</reference>
<dbReference type="PANTHER" id="PTHR12631:SF10">
    <property type="entry name" value="BETA-XYLOSIDASE-LIKE PROTEIN-RELATED"/>
    <property type="match status" value="1"/>
</dbReference>
<protein>
    <recommendedName>
        <fullName evidence="3">Glycoside hydrolase family 5 domain-containing protein</fullName>
    </recommendedName>
</protein>
<dbReference type="EMBL" id="WHOC01000040">
    <property type="protein sequence ID" value="NOU85718.1"/>
    <property type="molecule type" value="Genomic_DNA"/>
</dbReference>
<accession>A0ABX1Z182</accession>
<dbReference type="InterPro" id="IPR017853">
    <property type="entry name" value="GH"/>
</dbReference>
<proteinExistence type="predicted"/>